<dbReference type="InterPro" id="IPR029787">
    <property type="entry name" value="Nucleotide_cyclase"/>
</dbReference>
<dbReference type="PROSITE" id="PS50125">
    <property type="entry name" value="GUANYLATE_CYCLASE_2"/>
    <property type="match status" value="1"/>
</dbReference>
<reference evidence="3" key="1">
    <citation type="journal article" date="2019" name="Int. J. Syst. Evol. Microbiol.">
        <title>The Global Catalogue of Microorganisms (GCM) 10K type strain sequencing project: providing services to taxonomists for standard genome sequencing and annotation.</title>
        <authorList>
            <consortium name="The Broad Institute Genomics Platform"/>
            <consortium name="The Broad Institute Genome Sequencing Center for Infectious Disease"/>
            <person name="Wu L."/>
            <person name="Ma J."/>
        </authorList>
    </citation>
    <scope>NUCLEOTIDE SEQUENCE [LARGE SCALE GENOMIC DNA]</scope>
    <source>
        <strain evidence="3">KCTC 52141</strain>
    </source>
</reference>
<protein>
    <submittedName>
        <fullName evidence="2">Adenylate/guanylate cyclase domain-containing protein</fullName>
    </submittedName>
</protein>
<dbReference type="RefSeq" id="WP_382416547.1">
    <property type="nucleotide sequence ID" value="NZ_AP031500.1"/>
</dbReference>
<gene>
    <name evidence="2" type="ORF">ACFOEB_10870</name>
</gene>
<organism evidence="2 3">
    <name type="scientific">Gilvimarinus japonicus</name>
    <dbReference type="NCBI Taxonomy" id="1796469"/>
    <lineage>
        <taxon>Bacteria</taxon>
        <taxon>Pseudomonadati</taxon>
        <taxon>Pseudomonadota</taxon>
        <taxon>Gammaproteobacteria</taxon>
        <taxon>Cellvibrionales</taxon>
        <taxon>Cellvibrionaceae</taxon>
        <taxon>Gilvimarinus</taxon>
    </lineage>
</organism>
<name>A0ABV7HP87_9GAMM</name>
<evidence type="ECO:0000313" key="2">
    <source>
        <dbReference type="EMBL" id="MFC3155703.1"/>
    </source>
</evidence>
<accession>A0ABV7HP87</accession>
<evidence type="ECO:0000313" key="3">
    <source>
        <dbReference type="Proteomes" id="UP001595548"/>
    </source>
</evidence>
<sequence>MALRDFLKDLDDSVKVVTSSDFEVEIIETDEVPSFSDASITYDNLDTKKKKCKRLESCVLYVDIRGSAKISAERQPKTLAKMYSSFVRTMISCARYYDGHVRNIVGDRVMVVFDKEKCFENAVDTAILMNSVCKNILNKRISSFEFRAGIGIDYGKMLITKSGAIRQGGEKEFYRSLVWLGKPANTASRLTDLAHKTENHSTPAICQGNYYPHIKDWHWQDKPYEQFIDDLETTYSRMLRHKDQYFNTFFKTTMSHSQTHSPILFTKSVFYGFKKARPEDDSITNSWWRKENLDVRDYDGDIYGGDVMFLAAKEL</sequence>
<dbReference type="CDD" id="cd07302">
    <property type="entry name" value="CHD"/>
    <property type="match status" value="1"/>
</dbReference>
<feature type="domain" description="Guanylate cyclase" evidence="1">
    <location>
        <begin position="58"/>
        <end position="191"/>
    </location>
</feature>
<dbReference type="InterPro" id="IPR001054">
    <property type="entry name" value="A/G_cyclase"/>
</dbReference>
<dbReference type="EMBL" id="JBHRTL010000006">
    <property type="protein sequence ID" value="MFC3155703.1"/>
    <property type="molecule type" value="Genomic_DNA"/>
</dbReference>
<keyword evidence="3" id="KW-1185">Reference proteome</keyword>
<proteinExistence type="predicted"/>
<dbReference type="SUPFAM" id="SSF55073">
    <property type="entry name" value="Nucleotide cyclase"/>
    <property type="match status" value="1"/>
</dbReference>
<dbReference type="Proteomes" id="UP001595548">
    <property type="component" value="Unassembled WGS sequence"/>
</dbReference>
<comment type="caution">
    <text evidence="2">The sequence shown here is derived from an EMBL/GenBank/DDBJ whole genome shotgun (WGS) entry which is preliminary data.</text>
</comment>
<dbReference type="Gene3D" id="3.30.70.1230">
    <property type="entry name" value="Nucleotide cyclase"/>
    <property type="match status" value="1"/>
</dbReference>
<evidence type="ECO:0000259" key="1">
    <source>
        <dbReference type="PROSITE" id="PS50125"/>
    </source>
</evidence>
<dbReference type="Pfam" id="PF00211">
    <property type="entry name" value="Guanylate_cyc"/>
    <property type="match status" value="1"/>
</dbReference>